<dbReference type="InParanoid" id="A0A165CKT8"/>
<keyword evidence="1" id="KW-0812">Transmembrane</keyword>
<dbReference type="InterPro" id="IPR045340">
    <property type="entry name" value="DUF6533"/>
</dbReference>
<dbReference type="OrthoDB" id="2769707at2759"/>
<evidence type="ECO:0000313" key="4">
    <source>
        <dbReference type="Proteomes" id="UP000076871"/>
    </source>
</evidence>
<name>A0A165CKT8_9APHY</name>
<dbReference type="Pfam" id="PF20151">
    <property type="entry name" value="DUF6533"/>
    <property type="match status" value="1"/>
</dbReference>
<dbReference type="Proteomes" id="UP000076871">
    <property type="component" value="Unassembled WGS sequence"/>
</dbReference>
<feature type="transmembrane region" description="Helical" evidence="1">
    <location>
        <begin position="211"/>
        <end position="234"/>
    </location>
</feature>
<dbReference type="RefSeq" id="XP_040760730.1">
    <property type="nucleotide sequence ID" value="XM_040913105.1"/>
</dbReference>
<sequence>MSNFSEIDAWTEINAWTPFLAAKYLSAAAVTVSLYDHVLTLHDEIDLVWRQPWNTLQTVVMLNRYGGELSICFIAYVALLLRAYSIWDSRSSVKYAFQGGFVLCIVTSFACAVAATQEAYYQIGYSSVLKTCALVSLTPEGHFVELIMGSWGALVLLDVYVFVLIALNAMSKPRRRDSEILSNLYRDGVLTFFAFFALRLLQFLPSTIGKLTLIFLTPIIAWSLDNVLSFRLLLKLKMKAVEIKGRRGWRAVTNYPSVYIMEEVEMEEL</sequence>
<evidence type="ECO:0000259" key="2">
    <source>
        <dbReference type="Pfam" id="PF20151"/>
    </source>
</evidence>
<evidence type="ECO:0000313" key="3">
    <source>
        <dbReference type="EMBL" id="KZT02990.1"/>
    </source>
</evidence>
<dbReference type="EMBL" id="KV427648">
    <property type="protein sequence ID" value="KZT02990.1"/>
    <property type="molecule type" value="Genomic_DNA"/>
</dbReference>
<feature type="transmembrane region" description="Helical" evidence="1">
    <location>
        <begin position="188"/>
        <end position="205"/>
    </location>
</feature>
<keyword evidence="4" id="KW-1185">Reference proteome</keyword>
<feature type="transmembrane region" description="Helical" evidence="1">
    <location>
        <begin position="146"/>
        <end position="167"/>
    </location>
</feature>
<reference evidence="3 4" key="1">
    <citation type="journal article" date="2016" name="Mol. Biol. Evol.">
        <title>Comparative Genomics of Early-Diverging Mushroom-Forming Fungi Provides Insights into the Origins of Lignocellulose Decay Capabilities.</title>
        <authorList>
            <person name="Nagy L.G."/>
            <person name="Riley R."/>
            <person name="Tritt A."/>
            <person name="Adam C."/>
            <person name="Daum C."/>
            <person name="Floudas D."/>
            <person name="Sun H."/>
            <person name="Yadav J.S."/>
            <person name="Pangilinan J."/>
            <person name="Larsson K.H."/>
            <person name="Matsuura K."/>
            <person name="Barry K."/>
            <person name="Labutti K."/>
            <person name="Kuo R."/>
            <person name="Ohm R.A."/>
            <person name="Bhattacharya S.S."/>
            <person name="Shirouzu T."/>
            <person name="Yoshinaga Y."/>
            <person name="Martin F.M."/>
            <person name="Grigoriev I.V."/>
            <person name="Hibbett D.S."/>
        </authorList>
    </citation>
    <scope>NUCLEOTIDE SEQUENCE [LARGE SCALE GENOMIC DNA]</scope>
    <source>
        <strain evidence="3 4">93-53</strain>
    </source>
</reference>
<dbReference type="AlphaFoldDB" id="A0A165CKT8"/>
<dbReference type="GeneID" id="63830133"/>
<accession>A0A165CKT8</accession>
<proteinExistence type="predicted"/>
<feature type="domain" description="DUF6533" evidence="2">
    <location>
        <begin position="24"/>
        <end position="67"/>
    </location>
</feature>
<feature type="transmembrane region" description="Helical" evidence="1">
    <location>
        <begin position="95"/>
        <end position="115"/>
    </location>
</feature>
<protein>
    <recommendedName>
        <fullName evidence="2">DUF6533 domain-containing protein</fullName>
    </recommendedName>
</protein>
<keyword evidence="1" id="KW-0472">Membrane</keyword>
<gene>
    <name evidence="3" type="ORF">LAESUDRAFT_762408</name>
</gene>
<feature type="transmembrane region" description="Helical" evidence="1">
    <location>
        <begin position="65"/>
        <end position="83"/>
    </location>
</feature>
<organism evidence="3 4">
    <name type="scientific">Laetiporus sulphureus 93-53</name>
    <dbReference type="NCBI Taxonomy" id="1314785"/>
    <lineage>
        <taxon>Eukaryota</taxon>
        <taxon>Fungi</taxon>
        <taxon>Dikarya</taxon>
        <taxon>Basidiomycota</taxon>
        <taxon>Agaricomycotina</taxon>
        <taxon>Agaricomycetes</taxon>
        <taxon>Polyporales</taxon>
        <taxon>Laetiporus</taxon>
    </lineage>
</organism>
<evidence type="ECO:0000256" key="1">
    <source>
        <dbReference type="SAM" id="Phobius"/>
    </source>
</evidence>
<keyword evidence="1" id="KW-1133">Transmembrane helix</keyword>